<dbReference type="PRINTS" id="PR00702">
    <property type="entry name" value="ACRIFLAVINRP"/>
</dbReference>
<dbReference type="Gene3D" id="3.30.70.1440">
    <property type="entry name" value="Multidrug efflux transporter AcrB pore domain"/>
    <property type="match status" value="1"/>
</dbReference>
<protein>
    <recommendedName>
        <fullName evidence="9">Efflux pump membrane transporter</fullName>
    </recommendedName>
</protein>
<feature type="transmembrane region" description="Helical" evidence="9">
    <location>
        <begin position="473"/>
        <end position="500"/>
    </location>
</feature>
<feature type="transmembrane region" description="Helical" evidence="9">
    <location>
        <begin position="368"/>
        <end position="390"/>
    </location>
</feature>
<evidence type="ECO:0000313" key="12">
    <source>
        <dbReference type="EMBL" id="MFH5774349.1"/>
    </source>
</evidence>
<feature type="region of interest" description="Disordered" evidence="10">
    <location>
        <begin position="1035"/>
        <end position="1055"/>
    </location>
</feature>
<keyword evidence="6 9" id="KW-0812">Transmembrane</keyword>
<comment type="caution">
    <text evidence="12">The sequence shown here is derived from an EMBL/GenBank/DDBJ whole genome shotgun (WGS) entry which is preliminary data.</text>
</comment>
<dbReference type="Gene3D" id="1.20.1640.10">
    <property type="entry name" value="Multidrug efflux transporter AcrB transmembrane domain"/>
    <property type="match status" value="2"/>
</dbReference>
<keyword evidence="7 9" id="KW-1133">Transmembrane helix</keyword>
<feature type="transmembrane region" description="Helical" evidence="9">
    <location>
        <begin position="872"/>
        <end position="890"/>
    </location>
</feature>
<dbReference type="InterPro" id="IPR004764">
    <property type="entry name" value="MdtF-like"/>
</dbReference>
<evidence type="ECO:0000256" key="10">
    <source>
        <dbReference type="SAM" id="MobiDB-lite"/>
    </source>
</evidence>
<keyword evidence="5 9" id="KW-0997">Cell inner membrane</keyword>
<keyword evidence="4" id="KW-1003">Cell membrane</keyword>
<dbReference type="EMBL" id="JBIMPR010000006">
    <property type="protein sequence ID" value="MFH5774349.1"/>
    <property type="molecule type" value="Genomic_DNA"/>
</dbReference>
<evidence type="ECO:0000256" key="7">
    <source>
        <dbReference type="ARBA" id="ARBA00022989"/>
    </source>
</evidence>
<feature type="transmembrane region" description="Helical" evidence="9">
    <location>
        <begin position="971"/>
        <end position="995"/>
    </location>
</feature>
<dbReference type="Gene3D" id="3.30.70.1430">
    <property type="entry name" value="Multidrug efflux transporter AcrB pore domain"/>
    <property type="match status" value="2"/>
</dbReference>
<evidence type="ECO:0000256" key="9">
    <source>
        <dbReference type="RuleBase" id="RU364070"/>
    </source>
</evidence>
<feature type="transmembrane region" description="Helical" evidence="9">
    <location>
        <begin position="344"/>
        <end position="361"/>
    </location>
</feature>
<dbReference type="SUPFAM" id="SSF82714">
    <property type="entry name" value="Multidrug efflux transporter AcrB TolC docking domain, DN and DC subdomains"/>
    <property type="match status" value="2"/>
</dbReference>
<evidence type="ECO:0000313" key="13">
    <source>
        <dbReference type="Proteomes" id="UP001609376"/>
    </source>
</evidence>
<dbReference type="PANTHER" id="PTHR32063:SF76">
    <property type="entry name" value="EFFLUX PUMP MEMBRANE TRANSPORTER"/>
    <property type="match status" value="1"/>
</dbReference>
<gene>
    <name evidence="12" type="ORF">ACHFJ0_08840</name>
</gene>
<dbReference type="SUPFAM" id="SSF82693">
    <property type="entry name" value="Multidrug efflux transporter AcrB pore domain, PN1, PN2, PC1 and PC2 subdomains"/>
    <property type="match status" value="3"/>
</dbReference>
<sequence>MLSQVFIDRPRLAAVISIILTLAGLIALTALPVAQYPDIVPPQVTVSATYPGAGADVVETTVAQPIESRVVGVEDMLYMKSTSGADGSYKLTVTFAVGTDPDIATVNVQNRVALATPGLPAEVSATGVSVRKQSSALLQSIAITSDDPAHDGLFLSNYATINVLDILKRVPGVGDASLFGALDYSMRIVLDVDRMTSLGVTPGDVVAALKAQNVQAAIGRIGAQPMTDDPQFQLNLTTQGRLTDPAEFANVVLRANPDGSFLRIKDVAKVDLSAKSSDTAARYNGKPTAMIGIYQLPGGNALAAGEGIQSAMQRLSANFPPGVKYDIVYDTTEFVKASISEVEHTLIEAFVLVIIVVFLFLGSVRATLIPLIAVPVALIGTFSVMMALGFSLNTVSLLALVLAIGIVVDDAIVVVENVERVMEENPGMAPAEAAKLAMSEITGAIMAITLVLLSVFVPVAFIPGLSGQLFQQFAVAVSVSMVISAINALTLSPALCGILLRPHHGPKRGPLGWISRRIDNARDGYVRGAGMIARRAVLGILLLGLGFAAVLGLFRVVPSGFLPTEDQGAFFVEVRLPEGSSVNRTNAAMTEVETMLGGIDGVRGVMSVTGYSFLDGLARSNSGFAIVAMKPFDERPDASSSVFTAISTALEKGQGIRAAQVFAFNLPPIIGLGTGSGFEYQLLDLQGRAPADLSAVAGGLMVAANQDARLGPTFTTFSAGSPQLYLELDRERLQTLSVSVSDLFTTMQGTLGQIYVNDFNLFGRTWQVNVQAAEADRASVDDINRLHVRSATGEMVPVSAVARVSYTIGPQSIVRYNNYRSATLNGSPAAGVASGTALQAMEEISATALPEGYSYEWTGTALQEKEAAGQTTTILALALLFAYLFLVALYESWTIPVPVLLSVVVGVAGALAALKLAGLDFGIYAQIGLIVLIALSAKNAILIVEFAKARREAGMPVHEAAMAGARDRFRAILMTSFAFIAGLLPLVGATGAAMLSRRAVGTGVAGGMLAAALIGIFLIPSLYVMFQSLREKVKGKPAPSSEAEPPPSSPSGGQA</sequence>
<evidence type="ECO:0000256" key="3">
    <source>
        <dbReference type="ARBA" id="ARBA00022448"/>
    </source>
</evidence>
<proteinExistence type="inferred from homology"/>
<dbReference type="RefSeq" id="WP_395133340.1">
    <property type="nucleotide sequence ID" value="NZ_JBIMPR010000006.1"/>
</dbReference>
<reference evidence="12 13" key="1">
    <citation type="submission" date="2024-10" db="EMBL/GenBank/DDBJ databases">
        <title>Paracoccus drimophilus sp. nov., a novel bacterium from corn roots in Hunan.</title>
        <authorList>
            <person name="Li X."/>
        </authorList>
    </citation>
    <scope>NUCLEOTIDE SEQUENCE [LARGE SCALE GENOMIC DNA]</scope>
    <source>
        <strain evidence="12 13">NGMCC 1.201697</strain>
    </source>
</reference>
<dbReference type="Gene3D" id="3.30.2090.10">
    <property type="entry name" value="Multidrug efflux transporter AcrB TolC docking domain, DN and DC subdomains"/>
    <property type="match status" value="2"/>
</dbReference>
<keyword evidence="8 9" id="KW-0472">Membrane</keyword>
<evidence type="ECO:0000256" key="5">
    <source>
        <dbReference type="ARBA" id="ARBA00022519"/>
    </source>
</evidence>
<evidence type="ECO:0000256" key="2">
    <source>
        <dbReference type="ARBA" id="ARBA00010942"/>
    </source>
</evidence>
<dbReference type="NCBIfam" id="NF000282">
    <property type="entry name" value="RND_permease_1"/>
    <property type="match status" value="1"/>
</dbReference>
<feature type="transmembrane region" description="Helical" evidence="9">
    <location>
        <begin position="12"/>
        <end position="34"/>
    </location>
</feature>
<evidence type="ECO:0000256" key="6">
    <source>
        <dbReference type="ARBA" id="ARBA00022692"/>
    </source>
</evidence>
<dbReference type="Gene3D" id="3.30.70.1320">
    <property type="entry name" value="Multidrug efflux transporter AcrB pore domain like"/>
    <property type="match status" value="1"/>
</dbReference>
<evidence type="ECO:0000256" key="4">
    <source>
        <dbReference type="ARBA" id="ARBA00022475"/>
    </source>
</evidence>
<organism evidence="12 13">
    <name type="scientific">Paracoccus broussonetiae subsp. drimophilus</name>
    <dbReference type="NCBI Taxonomy" id="3373869"/>
    <lineage>
        <taxon>Bacteria</taxon>
        <taxon>Pseudomonadati</taxon>
        <taxon>Pseudomonadota</taxon>
        <taxon>Alphaproteobacteria</taxon>
        <taxon>Rhodobacterales</taxon>
        <taxon>Paracoccaceae</taxon>
        <taxon>Paracoccus</taxon>
        <taxon>Paracoccus broussonetiae</taxon>
    </lineage>
</organism>
<name>A0ABW7LJI7_9RHOB</name>
<dbReference type="PANTHER" id="PTHR32063">
    <property type="match status" value="1"/>
</dbReference>
<feature type="transmembrane region" description="Helical" evidence="9">
    <location>
        <begin position="436"/>
        <end position="461"/>
    </location>
</feature>
<evidence type="ECO:0000256" key="8">
    <source>
        <dbReference type="ARBA" id="ARBA00023136"/>
    </source>
</evidence>
<keyword evidence="3 9" id="KW-0813">Transport</keyword>
<dbReference type="InterPro" id="IPR027463">
    <property type="entry name" value="AcrB_DN_DC_subdom"/>
</dbReference>
<feature type="transmembrane region" description="Helical" evidence="9">
    <location>
        <begin position="536"/>
        <end position="557"/>
    </location>
</feature>
<comment type="similarity">
    <text evidence="2 9">Belongs to the resistance-nodulation-cell division (RND) (TC 2.A.6) family.</text>
</comment>
<evidence type="ECO:0000259" key="11">
    <source>
        <dbReference type="PROSITE" id="PS50156"/>
    </source>
</evidence>
<accession>A0ABW7LJI7</accession>
<evidence type="ECO:0000256" key="1">
    <source>
        <dbReference type="ARBA" id="ARBA00004429"/>
    </source>
</evidence>
<feature type="transmembrane region" description="Helical" evidence="9">
    <location>
        <begin position="897"/>
        <end position="917"/>
    </location>
</feature>
<keyword evidence="13" id="KW-1185">Reference proteome</keyword>
<dbReference type="Proteomes" id="UP001609376">
    <property type="component" value="Unassembled WGS sequence"/>
</dbReference>
<dbReference type="Pfam" id="PF00873">
    <property type="entry name" value="ACR_tran"/>
    <property type="match status" value="1"/>
</dbReference>
<feature type="transmembrane region" description="Helical" evidence="9">
    <location>
        <begin position="396"/>
        <end position="415"/>
    </location>
</feature>
<dbReference type="InterPro" id="IPR000731">
    <property type="entry name" value="SSD"/>
</dbReference>
<dbReference type="InterPro" id="IPR001036">
    <property type="entry name" value="Acrflvin-R"/>
</dbReference>
<dbReference type="SUPFAM" id="SSF82866">
    <property type="entry name" value="Multidrug efflux transporter AcrB transmembrane domain"/>
    <property type="match status" value="2"/>
</dbReference>
<dbReference type="NCBIfam" id="TIGR00915">
    <property type="entry name" value="2A0602"/>
    <property type="match status" value="1"/>
</dbReference>
<feature type="transmembrane region" description="Helical" evidence="9">
    <location>
        <begin position="923"/>
        <end position="944"/>
    </location>
</feature>
<feature type="domain" description="SSD" evidence="11">
    <location>
        <begin position="371"/>
        <end position="498"/>
    </location>
</feature>
<feature type="transmembrane region" description="Helical" evidence="9">
    <location>
        <begin position="1007"/>
        <end position="1026"/>
    </location>
</feature>
<dbReference type="PROSITE" id="PS50156">
    <property type="entry name" value="SSD"/>
    <property type="match status" value="1"/>
</dbReference>
<comment type="subcellular location">
    <subcellularLocation>
        <location evidence="1 9">Cell inner membrane</location>
        <topology evidence="1 9">Multi-pass membrane protein</topology>
    </subcellularLocation>
</comment>